<dbReference type="InterPro" id="IPR001001">
    <property type="entry name" value="DNA_polIII_beta"/>
</dbReference>
<evidence type="ECO:0000256" key="8">
    <source>
        <dbReference type="ARBA" id="ARBA00023125"/>
    </source>
</evidence>
<keyword evidence="6" id="KW-0235">DNA replication</keyword>
<dbReference type="NCBIfam" id="TIGR00663">
    <property type="entry name" value="dnan"/>
    <property type="match status" value="1"/>
</dbReference>
<dbReference type="GO" id="GO:0005737">
    <property type="term" value="C:cytoplasm"/>
    <property type="evidence" value="ECO:0007669"/>
    <property type="project" value="UniProtKB-SubCell"/>
</dbReference>
<proteinExistence type="inferred from homology"/>
<protein>
    <submittedName>
        <fullName evidence="11">DNA polymerase III subunit beta</fullName>
    </submittedName>
</protein>
<evidence type="ECO:0000313" key="12">
    <source>
        <dbReference type="Proteomes" id="UP000319613"/>
    </source>
</evidence>
<accession>A0A554JA01</accession>
<keyword evidence="4" id="KW-0808">Transferase</keyword>
<comment type="similarity">
    <text evidence="2">Belongs to the beta sliding clamp family.</text>
</comment>
<dbReference type="GO" id="GO:0003887">
    <property type="term" value="F:DNA-directed DNA polymerase activity"/>
    <property type="evidence" value="ECO:0007669"/>
    <property type="project" value="UniProtKB-KW"/>
</dbReference>
<keyword evidence="8" id="KW-0238">DNA-binding</keyword>
<dbReference type="Pfam" id="PF02768">
    <property type="entry name" value="DNA_pol3_beta_3"/>
    <property type="match status" value="1"/>
</dbReference>
<dbReference type="GO" id="GO:0006271">
    <property type="term" value="P:DNA strand elongation involved in DNA replication"/>
    <property type="evidence" value="ECO:0007669"/>
    <property type="project" value="TreeGrafter"/>
</dbReference>
<sequence length="296" mass="32491">MRLVCTQENLKKGLGITSRVSNGSTTLPVLNNILLKTEQSGLKLSSTNLEMGVNTWIRCKVEEEGGISVPAKTINDLVNNLPNDNITLTISFDDAKLKLVATDRYRLAEKEISIKGSVQKNIIVPNKTIQELAKILTNTDTQTISVYFTQNQVMFKTEDTELTSRLIDGQYPEYKAIVPVNFNTEIDLSVEDLSSAMRTAGIFTQTGNNVTLEFSEPDHLEISASSGDLGESKVNVSSSVKGDAGKIIFNHRYILDCLASVGTKNVTFRIVNENAPAVLVSKDLPGYVYLVMPIKV</sequence>
<dbReference type="PANTHER" id="PTHR30478">
    <property type="entry name" value="DNA POLYMERASE III SUBUNIT BETA"/>
    <property type="match status" value="1"/>
</dbReference>
<keyword evidence="7" id="KW-0239">DNA-directed DNA polymerase</keyword>
<dbReference type="Proteomes" id="UP000319613">
    <property type="component" value="Unassembled WGS sequence"/>
</dbReference>
<evidence type="ECO:0000259" key="10">
    <source>
        <dbReference type="Pfam" id="PF02768"/>
    </source>
</evidence>
<evidence type="ECO:0000256" key="6">
    <source>
        <dbReference type="ARBA" id="ARBA00022705"/>
    </source>
</evidence>
<dbReference type="InterPro" id="IPR022637">
    <property type="entry name" value="DNA_polIII_beta_cen"/>
</dbReference>
<dbReference type="Pfam" id="PF02767">
    <property type="entry name" value="DNA_pol3_beta_2"/>
    <property type="match status" value="1"/>
</dbReference>
<evidence type="ECO:0000256" key="3">
    <source>
        <dbReference type="ARBA" id="ARBA00022490"/>
    </source>
</evidence>
<evidence type="ECO:0000313" key="11">
    <source>
        <dbReference type="EMBL" id="TSC65205.1"/>
    </source>
</evidence>
<name>A0A554JA01_9BACT</name>
<evidence type="ECO:0000256" key="7">
    <source>
        <dbReference type="ARBA" id="ARBA00022932"/>
    </source>
</evidence>
<feature type="domain" description="DNA polymerase III beta sliding clamp central" evidence="9">
    <location>
        <begin position="89"/>
        <end position="173"/>
    </location>
</feature>
<evidence type="ECO:0000256" key="2">
    <source>
        <dbReference type="ARBA" id="ARBA00010752"/>
    </source>
</evidence>
<dbReference type="InterPro" id="IPR046938">
    <property type="entry name" value="DNA_clamp_sf"/>
</dbReference>
<gene>
    <name evidence="11" type="ORF">G01um101477_573</name>
</gene>
<dbReference type="Gene3D" id="3.10.150.10">
    <property type="entry name" value="DNA Polymerase III, subunit A, domain 2"/>
    <property type="match status" value="3"/>
</dbReference>
<evidence type="ECO:0000256" key="1">
    <source>
        <dbReference type="ARBA" id="ARBA00004496"/>
    </source>
</evidence>
<comment type="subcellular location">
    <subcellularLocation>
        <location evidence="1">Cytoplasm</location>
    </subcellularLocation>
</comment>
<dbReference type="EMBL" id="VMFF01000060">
    <property type="protein sequence ID" value="TSC65205.1"/>
    <property type="molecule type" value="Genomic_DNA"/>
</dbReference>
<evidence type="ECO:0000259" key="9">
    <source>
        <dbReference type="Pfam" id="PF02767"/>
    </source>
</evidence>
<dbReference type="SUPFAM" id="SSF55979">
    <property type="entry name" value="DNA clamp"/>
    <property type="match status" value="3"/>
</dbReference>
<dbReference type="AlphaFoldDB" id="A0A554JA01"/>
<dbReference type="SMART" id="SM00480">
    <property type="entry name" value="POL3Bc"/>
    <property type="match status" value="1"/>
</dbReference>
<evidence type="ECO:0000256" key="5">
    <source>
        <dbReference type="ARBA" id="ARBA00022695"/>
    </source>
</evidence>
<organism evidence="11 12">
    <name type="scientific">Candidatus Doudnabacteria bacterium Gr01-1014_77</name>
    <dbReference type="NCBI Taxonomy" id="2017133"/>
    <lineage>
        <taxon>Bacteria</taxon>
        <taxon>Candidatus Doudnaibacteriota</taxon>
    </lineage>
</organism>
<dbReference type="GO" id="GO:0009360">
    <property type="term" value="C:DNA polymerase III complex"/>
    <property type="evidence" value="ECO:0007669"/>
    <property type="project" value="InterPro"/>
</dbReference>
<evidence type="ECO:0000256" key="4">
    <source>
        <dbReference type="ARBA" id="ARBA00022679"/>
    </source>
</evidence>
<keyword evidence="5" id="KW-0548">Nucleotidyltransferase</keyword>
<dbReference type="InterPro" id="IPR022635">
    <property type="entry name" value="DNA_polIII_beta_C"/>
</dbReference>
<feature type="domain" description="DNA polymerase III beta sliding clamp C-terminal" evidence="10">
    <location>
        <begin position="176"/>
        <end position="294"/>
    </location>
</feature>
<keyword evidence="3" id="KW-0963">Cytoplasm</keyword>
<dbReference type="GO" id="GO:0008408">
    <property type="term" value="F:3'-5' exonuclease activity"/>
    <property type="evidence" value="ECO:0007669"/>
    <property type="project" value="InterPro"/>
</dbReference>
<comment type="caution">
    <text evidence="11">The sequence shown here is derived from an EMBL/GenBank/DDBJ whole genome shotgun (WGS) entry which is preliminary data.</text>
</comment>
<dbReference type="CDD" id="cd00140">
    <property type="entry name" value="beta_clamp"/>
    <property type="match status" value="1"/>
</dbReference>
<reference evidence="11 12" key="1">
    <citation type="submission" date="2017-07" db="EMBL/GenBank/DDBJ databases">
        <title>Mechanisms for carbon and nitrogen cycling indicate functional differentiation within the Candidate Phyla Radiation.</title>
        <authorList>
            <person name="Danczak R.E."/>
            <person name="Johnston M.D."/>
            <person name="Kenah C."/>
            <person name="Slattery M."/>
            <person name="Wrighton K.C."/>
            <person name="Wilkins M.J."/>
        </authorList>
    </citation>
    <scope>NUCLEOTIDE SEQUENCE [LARGE SCALE GENOMIC DNA]</scope>
    <source>
        <strain evidence="11">Gr01-1014_77</strain>
    </source>
</reference>
<dbReference type="PANTHER" id="PTHR30478:SF0">
    <property type="entry name" value="BETA SLIDING CLAMP"/>
    <property type="match status" value="1"/>
</dbReference>
<dbReference type="GO" id="GO:0003677">
    <property type="term" value="F:DNA binding"/>
    <property type="evidence" value="ECO:0007669"/>
    <property type="project" value="UniProtKB-KW"/>
</dbReference>